<dbReference type="GO" id="GO:0030420">
    <property type="term" value="P:establishment of competence for transformation"/>
    <property type="evidence" value="ECO:0007669"/>
    <property type="project" value="UniProtKB-KW"/>
</dbReference>
<evidence type="ECO:0000313" key="5">
    <source>
        <dbReference type="Proteomes" id="UP000481621"/>
    </source>
</evidence>
<name>A0A6B3TQJ9_9BACI</name>
<keyword evidence="3" id="KW-0472">Membrane</keyword>
<dbReference type="AlphaFoldDB" id="A0A6B3TQJ9"/>
<evidence type="ECO:0000256" key="2">
    <source>
        <dbReference type="ARBA" id="ARBA00023287"/>
    </source>
</evidence>
<dbReference type="EMBL" id="JAAIUV010000006">
    <property type="protein sequence ID" value="NEX78351.1"/>
    <property type="molecule type" value="Genomic_DNA"/>
</dbReference>
<protein>
    <submittedName>
        <fullName evidence="4">Prepilin-type N-terminal cleavage/methylation domain-containing protein</fullName>
    </submittedName>
</protein>
<feature type="transmembrane region" description="Helical" evidence="3">
    <location>
        <begin position="12"/>
        <end position="36"/>
    </location>
</feature>
<accession>A0A6B3TQJ9</accession>
<dbReference type="Proteomes" id="UP000481621">
    <property type="component" value="Unassembled WGS sequence"/>
</dbReference>
<dbReference type="InterPro" id="IPR012902">
    <property type="entry name" value="N_methyl_site"/>
</dbReference>
<dbReference type="Pfam" id="PF07963">
    <property type="entry name" value="N_methyl"/>
    <property type="match status" value="1"/>
</dbReference>
<keyword evidence="2" id="KW-0178">Competence</keyword>
<dbReference type="GO" id="GO:0009986">
    <property type="term" value="C:cell surface"/>
    <property type="evidence" value="ECO:0007669"/>
    <property type="project" value="UniProtKB-SubCell"/>
</dbReference>
<evidence type="ECO:0000256" key="3">
    <source>
        <dbReference type="SAM" id="Phobius"/>
    </source>
</evidence>
<keyword evidence="3" id="KW-1133">Transmembrane helix</keyword>
<sequence length="165" mass="18899">MQYVKDNRGVTLVELMIALTIGSMFVGIIFIVTSLFQEQNDYNESYNTAKNKVLLITNTLIERLETAERVEIDETSHTITLIKGAEKEKVKFLQNSGSNHYLYEVYYIDSSGKSRSLGTVGYHLETPYSDTFFILTLWAPYKQTNFTEGKFIVTQGFHTSVVNQR</sequence>
<dbReference type="PROSITE" id="PS00409">
    <property type="entry name" value="PROKAR_NTER_METHYL"/>
    <property type="match status" value="1"/>
</dbReference>
<reference evidence="4" key="1">
    <citation type="submission" date="2020-02" db="EMBL/GenBank/DDBJ databases">
        <title>Bacillus sedimentmangrovi sp. nov., isolated from sediment of the mangrove ecosystem.</title>
        <authorList>
            <person name="Liu G."/>
        </authorList>
    </citation>
    <scope>NUCLEOTIDE SEQUENCE [LARGE SCALE GENOMIC DNA]</scope>
    <source>
        <strain evidence="4">SgZ-7</strain>
    </source>
</reference>
<comment type="caution">
    <text evidence="4">The sequence shown here is derived from an EMBL/GenBank/DDBJ whole genome shotgun (WGS) entry which is preliminary data.</text>
</comment>
<dbReference type="NCBIfam" id="TIGR02532">
    <property type="entry name" value="IV_pilin_GFxxxE"/>
    <property type="match status" value="1"/>
</dbReference>
<dbReference type="RefSeq" id="WP_163250838.1">
    <property type="nucleotide sequence ID" value="NZ_JAAIUV010000006.1"/>
</dbReference>
<gene>
    <name evidence="4" type="ORF">G4Z05_05510</name>
</gene>
<keyword evidence="3" id="KW-0812">Transmembrane</keyword>
<proteinExistence type="predicted"/>
<organism evidence="4 5">
    <name type="scientific">Neobacillus thermocopriae</name>
    <dbReference type="NCBI Taxonomy" id="1215031"/>
    <lineage>
        <taxon>Bacteria</taxon>
        <taxon>Bacillati</taxon>
        <taxon>Bacillota</taxon>
        <taxon>Bacilli</taxon>
        <taxon>Bacillales</taxon>
        <taxon>Bacillaceae</taxon>
        <taxon>Neobacillus</taxon>
    </lineage>
</organism>
<evidence type="ECO:0000256" key="1">
    <source>
        <dbReference type="ARBA" id="ARBA00004241"/>
    </source>
</evidence>
<keyword evidence="5" id="KW-1185">Reference proteome</keyword>
<evidence type="ECO:0000313" key="4">
    <source>
        <dbReference type="EMBL" id="NEX78351.1"/>
    </source>
</evidence>
<comment type="subcellular location">
    <subcellularLocation>
        <location evidence="1">Cell surface</location>
    </subcellularLocation>
</comment>